<keyword evidence="3" id="KW-0732">Signal</keyword>
<keyword evidence="2" id="KW-1133">Transmembrane helix</keyword>
<dbReference type="AlphaFoldDB" id="A0A167P2Y3"/>
<dbReference type="OrthoDB" id="5311469at2759"/>
<evidence type="ECO:0000256" key="3">
    <source>
        <dbReference type="SAM" id="SignalP"/>
    </source>
</evidence>
<feature type="compositionally biased region" description="Low complexity" evidence="1">
    <location>
        <begin position="168"/>
        <end position="196"/>
    </location>
</feature>
<feature type="chain" id="PRO_5007890993" evidence="3">
    <location>
        <begin position="35"/>
        <end position="394"/>
    </location>
</feature>
<protein>
    <submittedName>
        <fullName evidence="4">Uncharacterized protein</fullName>
    </submittedName>
</protein>
<sequence>MTVRRRRPALTPAAVTAKALGLLVLLHAPRTARAVFVNDFSGYPAGSRSCLSDAADASACAGDDAKSMNACLCSNSGNFVLASAACIGASGDAGDLATVYSTMSGACAFTDTPLTITQDQFVNVGDHASASATSPPVPTATKSNPTPHKTPEPSPVPTGTNSSPPESTVTKTATRTPSKTTVTTVVGGQTVTRTSTAAQPDETGGDDKKDDGGSSGLSSGARAGIIAGACVLGIALLASLAFALWRCRRRRQNTEENRPMLVHDNKFGGGDGAGANNASSVGLAAAGAHPDWKAANVDPDGNPLASTEPYLTGWATTGHQPPTAYSPGVYELAAREQPAMPVEMPGDAAYNPQAQHYAHVQIHRHPPPQPPPLTSLPPPGAPTAPHGWSTTSYQ</sequence>
<reference evidence="4 5" key="1">
    <citation type="journal article" date="2016" name="Genome Biol. Evol.">
        <title>Divergent and convergent evolution of fungal pathogenicity.</title>
        <authorList>
            <person name="Shang Y."/>
            <person name="Xiao G."/>
            <person name="Zheng P."/>
            <person name="Cen K."/>
            <person name="Zhan S."/>
            <person name="Wang C."/>
        </authorList>
    </citation>
    <scope>NUCLEOTIDE SEQUENCE [LARGE SCALE GENOMIC DNA]</scope>
    <source>
        <strain evidence="4 5">RCEF 264</strain>
    </source>
</reference>
<comment type="caution">
    <text evidence="4">The sequence shown here is derived from an EMBL/GenBank/DDBJ whole genome shotgun (WGS) entry which is preliminary data.</text>
</comment>
<feature type="compositionally biased region" description="Polar residues" evidence="1">
    <location>
        <begin position="157"/>
        <end position="167"/>
    </location>
</feature>
<feature type="signal peptide" evidence="3">
    <location>
        <begin position="1"/>
        <end position="34"/>
    </location>
</feature>
<evidence type="ECO:0000256" key="1">
    <source>
        <dbReference type="SAM" id="MobiDB-lite"/>
    </source>
</evidence>
<evidence type="ECO:0000256" key="2">
    <source>
        <dbReference type="SAM" id="Phobius"/>
    </source>
</evidence>
<feature type="compositionally biased region" description="Pro residues" evidence="1">
    <location>
        <begin position="367"/>
        <end position="382"/>
    </location>
</feature>
<evidence type="ECO:0000313" key="4">
    <source>
        <dbReference type="EMBL" id="OAA56234.1"/>
    </source>
</evidence>
<feature type="transmembrane region" description="Helical" evidence="2">
    <location>
        <begin position="223"/>
        <end position="245"/>
    </location>
</feature>
<dbReference type="EMBL" id="AZHD01000017">
    <property type="protein sequence ID" value="OAA56234.1"/>
    <property type="molecule type" value="Genomic_DNA"/>
</dbReference>
<feature type="region of interest" description="Disordered" evidence="1">
    <location>
        <begin position="355"/>
        <end position="394"/>
    </location>
</feature>
<keyword evidence="2" id="KW-0812">Transmembrane</keyword>
<keyword evidence="2" id="KW-0472">Membrane</keyword>
<accession>A0A167P2Y3</accession>
<gene>
    <name evidence="4" type="ORF">SPI_07845</name>
</gene>
<dbReference type="Proteomes" id="UP000076874">
    <property type="component" value="Unassembled WGS sequence"/>
</dbReference>
<name>A0A167P2Y3_9HYPO</name>
<proteinExistence type="predicted"/>
<dbReference type="STRING" id="1081102.A0A167P2Y3"/>
<keyword evidence="5" id="KW-1185">Reference proteome</keyword>
<feature type="region of interest" description="Disordered" evidence="1">
    <location>
        <begin position="127"/>
        <end position="218"/>
    </location>
</feature>
<evidence type="ECO:0000313" key="5">
    <source>
        <dbReference type="Proteomes" id="UP000076874"/>
    </source>
</evidence>
<feature type="compositionally biased region" description="Polar residues" evidence="1">
    <location>
        <begin position="130"/>
        <end position="147"/>
    </location>
</feature>
<organism evidence="4 5">
    <name type="scientific">Niveomyces insectorum RCEF 264</name>
    <dbReference type="NCBI Taxonomy" id="1081102"/>
    <lineage>
        <taxon>Eukaryota</taxon>
        <taxon>Fungi</taxon>
        <taxon>Dikarya</taxon>
        <taxon>Ascomycota</taxon>
        <taxon>Pezizomycotina</taxon>
        <taxon>Sordariomycetes</taxon>
        <taxon>Hypocreomycetidae</taxon>
        <taxon>Hypocreales</taxon>
        <taxon>Cordycipitaceae</taxon>
        <taxon>Niveomyces</taxon>
    </lineage>
</organism>